<keyword evidence="2" id="KW-0325">Glycoprotein</keyword>
<dbReference type="PROSITE" id="PS50927">
    <property type="entry name" value="BULB_LECTIN"/>
    <property type="match status" value="1"/>
</dbReference>
<dbReference type="PANTHER" id="PTHR32444">
    <property type="entry name" value="BULB-TYPE LECTIN DOMAIN-CONTAINING PROTEIN"/>
    <property type="match status" value="1"/>
</dbReference>
<accession>A0A699L2I6</accession>
<dbReference type="PANTHER" id="PTHR32444:SF235">
    <property type="entry name" value="OS01G0783900 PROTEIN"/>
    <property type="match status" value="1"/>
</dbReference>
<evidence type="ECO:0000313" key="4">
    <source>
        <dbReference type="EMBL" id="GFB23117.1"/>
    </source>
</evidence>
<evidence type="ECO:0000256" key="2">
    <source>
        <dbReference type="ARBA" id="ARBA00023180"/>
    </source>
</evidence>
<dbReference type="InterPro" id="IPR001480">
    <property type="entry name" value="Bulb-type_lectin_dom"/>
</dbReference>
<dbReference type="EMBL" id="BKCJ010580961">
    <property type="protein sequence ID" value="GFB23117.1"/>
    <property type="molecule type" value="Genomic_DNA"/>
</dbReference>
<protein>
    <submittedName>
        <fullName evidence="4">Putative S-locus glycoprotein domain-containing protein</fullName>
    </submittedName>
</protein>
<keyword evidence="1" id="KW-0732">Signal</keyword>
<feature type="domain" description="Bulb-type lectin" evidence="3">
    <location>
        <begin position="1"/>
        <end position="76"/>
    </location>
</feature>
<name>A0A699L2I6_TANCI</name>
<evidence type="ECO:0000256" key="1">
    <source>
        <dbReference type="ARBA" id="ARBA00022729"/>
    </source>
</evidence>
<dbReference type="Pfam" id="PF01453">
    <property type="entry name" value="B_lectin"/>
    <property type="match status" value="1"/>
</dbReference>
<dbReference type="AlphaFoldDB" id="A0A699L2I6"/>
<dbReference type="SMART" id="SM00108">
    <property type="entry name" value="B_lectin"/>
    <property type="match status" value="1"/>
</dbReference>
<evidence type="ECO:0000259" key="3">
    <source>
        <dbReference type="PROSITE" id="PS50927"/>
    </source>
</evidence>
<organism evidence="4">
    <name type="scientific">Tanacetum cinerariifolium</name>
    <name type="common">Dalmatian daisy</name>
    <name type="synonym">Chrysanthemum cinerariifolium</name>
    <dbReference type="NCBI Taxonomy" id="118510"/>
    <lineage>
        <taxon>Eukaryota</taxon>
        <taxon>Viridiplantae</taxon>
        <taxon>Streptophyta</taxon>
        <taxon>Embryophyta</taxon>
        <taxon>Tracheophyta</taxon>
        <taxon>Spermatophyta</taxon>
        <taxon>Magnoliopsida</taxon>
        <taxon>eudicotyledons</taxon>
        <taxon>Gunneridae</taxon>
        <taxon>Pentapetalae</taxon>
        <taxon>asterids</taxon>
        <taxon>campanulids</taxon>
        <taxon>Asterales</taxon>
        <taxon>Asteraceae</taxon>
        <taxon>Asteroideae</taxon>
        <taxon>Anthemideae</taxon>
        <taxon>Anthemidinae</taxon>
        <taxon>Tanacetum</taxon>
    </lineage>
</organism>
<dbReference type="InterPro" id="IPR036426">
    <property type="entry name" value="Bulb-type_lectin_dom_sf"/>
</dbReference>
<feature type="non-terminal residue" evidence="4">
    <location>
        <position position="115"/>
    </location>
</feature>
<proteinExistence type="predicted"/>
<dbReference type="SUPFAM" id="SSF51110">
    <property type="entry name" value="alpha-D-mannose-specific plant lectins"/>
    <property type="match status" value="1"/>
</dbReference>
<dbReference type="Gene3D" id="2.90.10.10">
    <property type="entry name" value="Bulb-type lectin domain"/>
    <property type="match status" value="1"/>
</dbReference>
<gene>
    <name evidence="4" type="ORF">Tci_695088</name>
</gene>
<comment type="caution">
    <text evidence="4">The sequence shown here is derived from an EMBL/GenBank/DDBJ whole genome shotgun (WGS) entry which is preliminary data.</text>
</comment>
<reference evidence="4" key="1">
    <citation type="journal article" date="2019" name="Sci. Rep.">
        <title>Draft genome of Tanacetum cinerariifolium, the natural source of mosquito coil.</title>
        <authorList>
            <person name="Yamashiro T."/>
            <person name="Shiraishi A."/>
            <person name="Satake H."/>
            <person name="Nakayama K."/>
        </authorList>
    </citation>
    <scope>NUCLEOTIDE SEQUENCE</scope>
</reference>
<sequence>MVVWVANRKTSFINTSGVVKLDSNGNLSLVNGSGPITWSSNSSAPGTNRKPIAKLLNTGNFVIMNENLLNEDNYIWQSFDHPGDTYMPGMKLGKNFVTGSEAYLTSWRSADDPSP</sequence>